<accession>A0A0D2E6Y5</accession>
<evidence type="ECO:0000256" key="8">
    <source>
        <dbReference type="PIRSR" id="PIRSR000429-1"/>
    </source>
</evidence>
<evidence type="ECO:0000256" key="1">
    <source>
        <dbReference type="ARBA" id="ARBA00001958"/>
    </source>
</evidence>
<dbReference type="InterPro" id="IPR020616">
    <property type="entry name" value="Thiolase_N"/>
</dbReference>
<protein>
    <recommendedName>
        <fullName evidence="15">3-ketoacyl-CoA thiolase B, peroxisomal</fullName>
    </recommendedName>
</protein>
<evidence type="ECO:0000256" key="10">
    <source>
        <dbReference type="SAM" id="Phobius"/>
    </source>
</evidence>
<dbReference type="PROSITE" id="PS00098">
    <property type="entry name" value="THIOLASE_1"/>
    <property type="match status" value="1"/>
</dbReference>
<dbReference type="InterPro" id="IPR050215">
    <property type="entry name" value="Thiolase-like_sf_Thiolase"/>
</dbReference>
<dbReference type="InterPro" id="IPR020615">
    <property type="entry name" value="Thiolase_acyl_enz_int_AS"/>
</dbReference>
<evidence type="ECO:0000256" key="2">
    <source>
        <dbReference type="ARBA" id="ARBA00004872"/>
    </source>
</evidence>
<evidence type="ECO:0000256" key="3">
    <source>
        <dbReference type="ARBA" id="ARBA00010982"/>
    </source>
</evidence>
<dbReference type="Proteomes" id="UP000054342">
    <property type="component" value="Unassembled WGS sequence"/>
</dbReference>
<dbReference type="EMBL" id="KN847322">
    <property type="protein sequence ID" value="KIW50485.1"/>
    <property type="molecule type" value="Genomic_DNA"/>
</dbReference>
<dbReference type="InterPro" id="IPR020617">
    <property type="entry name" value="Thiolase_C"/>
</dbReference>
<dbReference type="Pfam" id="PF02803">
    <property type="entry name" value="Thiolase_C"/>
    <property type="match status" value="1"/>
</dbReference>
<keyword evidence="10" id="KW-0472">Membrane</keyword>
<feature type="active site" description="Proton acceptor" evidence="8">
    <location>
        <position position="374"/>
    </location>
</feature>
<feature type="transmembrane region" description="Helical" evidence="10">
    <location>
        <begin position="398"/>
        <end position="417"/>
    </location>
</feature>
<dbReference type="PANTHER" id="PTHR43853">
    <property type="entry name" value="3-KETOACYL-COA THIOLASE, PEROXISOMAL"/>
    <property type="match status" value="1"/>
</dbReference>
<dbReference type="InterPro" id="IPR002155">
    <property type="entry name" value="Thiolase"/>
</dbReference>
<dbReference type="SUPFAM" id="SSF53901">
    <property type="entry name" value="Thiolase-like"/>
    <property type="match status" value="2"/>
</dbReference>
<comment type="catalytic activity">
    <reaction evidence="7">
        <text>an acyl-CoA + acetyl-CoA = a 3-oxoacyl-CoA + CoA</text>
        <dbReference type="Rhea" id="RHEA:21564"/>
        <dbReference type="ChEBI" id="CHEBI:57287"/>
        <dbReference type="ChEBI" id="CHEBI:57288"/>
        <dbReference type="ChEBI" id="CHEBI:58342"/>
        <dbReference type="ChEBI" id="CHEBI:90726"/>
        <dbReference type="EC" id="2.3.1.16"/>
    </reaction>
</comment>
<keyword evidence="10" id="KW-0812">Transmembrane</keyword>
<dbReference type="OrthoDB" id="5404651at2759"/>
<dbReference type="HOGENOM" id="CLU_031026_1_1_1"/>
<dbReference type="GO" id="GO:0005777">
    <property type="term" value="C:peroxisome"/>
    <property type="evidence" value="ECO:0007669"/>
    <property type="project" value="TreeGrafter"/>
</dbReference>
<dbReference type="PROSITE" id="PS00737">
    <property type="entry name" value="THIOLASE_2"/>
    <property type="match status" value="1"/>
</dbReference>
<proteinExistence type="inferred from homology"/>
<dbReference type="AlphaFoldDB" id="A0A0D2E6Y5"/>
<evidence type="ECO:0000313" key="14">
    <source>
        <dbReference type="Proteomes" id="UP000054342"/>
    </source>
</evidence>
<evidence type="ECO:0000256" key="4">
    <source>
        <dbReference type="ARBA" id="ARBA00022679"/>
    </source>
</evidence>
<dbReference type="GO" id="GO:0006635">
    <property type="term" value="P:fatty acid beta-oxidation"/>
    <property type="evidence" value="ECO:0007669"/>
    <property type="project" value="TreeGrafter"/>
</dbReference>
<dbReference type="InterPro" id="IPR020613">
    <property type="entry name" value="Thiolase_CS"/>
</dbReference>
<dbReference type="GO" id="GO:0010124">
    <property type="term" value="P:phenylacetate catabolic process"/>
    <property type="evidence" value="ECO:0007669"/>
    <property type="project" value="TreeGrafter"/>
</dbReference>
<evidence type="ECO:0000256" key="7">
    <source>
        <dbReference type="ARBA" id="ARBA00047605"/>
    </source>
</evidence>
<evidence type="ECO:0000256" key="5">
    <source>
        <dbReference type="ARBA" id="ARBA00022958"/>
    </source>
</evidence>
<dbReference type="CDD" id="cd00751">
    <property type="entry name" value="thiolase"/>
    <property type="match status" value="1"/>
</dbReference>
<evidence type="ECO:0000259" key="12">
    <source>
        <dbReference type="Pfam" id="PF02803"/>
    </source>
</evidence>
<dbReference type="GeneID" id="25331197"/>
<feature type="domain" description="Thiolase C-terminal" evidence="12">
    <location>
        <begin position="297"/>
        <end position="414"/>
    </location>
</feature>
<comment type="cofactor">
    <cofactor evidence="1">
        <name>K(+)</name>
        <dbReference type="ChEBI" id="CHEBI:29103"/>
    </cofactor>
</comment>
<dbReference type="PANTHER" id="PTHR43853:SF12">
    <property type="entry name" value="ACETYL-COA C-ACETYLTRANSFERASE"/>
    <property type="match status" value="1"/>
</dbReference>
<evidence type="ECO:0000256" key="9">
    <source>
        <dbReference type="RuleBase" id="RU003557"/>
    </source>
</evidence>
<feature type="active site" description="Acyl-thioester intermediate" evidence="8">
    <location>
        <position position="117"/>
    </location>
</feature>
<evidence type="ECO:0000259" key="11">
    <source>
        <dbReference type="Pfam" id="PF00108"/>
    </source>
</evidence>
<keyword evidence="5" id="KW-0630">Potassium</keyword>
<evidence type="ECO:0000256" key="6">
    <source>
        <dbReference type="ARBA" id="ARBA00023315"/>
    </source>
</evidence>
<gene>
    <name evidence="13" type="ORF">PV05_09289</name>
</gene>
<dbReference type="Pfam" id="PF00108">
    <property type="entry name" value="Thiolase_N"/>
    <property type="match status" value="1"/>
</dbReference>
<sequence length="419" mass="44429">MTVKARTEAVMRQLSEQPMNAVSKLLEQQPNDIVITCALRTPLTKAGRGGLKETPMDELLVHVLKSIREKSGIDPAQVEEICVGNVFRPEAGGAARCAMLAAGYPPTTTSNHVNRMCSSGLLAIQNIAGAVSRGCIEIGIAAGSESMSFNKDGPRKPVSGPIGALEIVQTAMKPVSWTSENVAARFSFTREELDEFAAESYQKAERAQRAGWFDEEIVPITTRFTDPKCNTTKEVTITKDDGIRYGTTKESLSSIKAAFPQFAPGVTTAGNASQVTDGAAAVLMMKRSTALRLGQPILGKYVLSTSVGLDPSIMGIGPVYSIPKLLGKVGLQLADVDVFEINEAFATAGLGAVRLLNLDKEKLNPRGGAIALGHPAGCTGVRQVVTAFSELRRQGKKIAVTAMCVGTGMSMAGLFVLEN</sequence>
<keyword evidence="4 9" id="KW-0808">Transferase</keyword>
<name>A0A0D2E6Y5_9EURO</name>
<dbReference type="NCBIfam" id="TIGR01930">
    <property type="entry name" value="AcCoA-C-Actrans"/>
    <property type="match status" value="1"/>
</dbReference>
<dbReference type="PIRSF" id="PIRSF000429">
    <property type="entry name" value="Ac-CoA_Ac_transf"/>
    <property type="match status" value="1"/>
</dbReference>
<evidence type="ECO:0008006" key="15">
    <source>
        <dbReference type="Google" id="ProtNLM"/>
    </source>
</evidence>
<dbReference type="InterPro" id="IPR016039">
    <property type="entry name" value="Thiolase-like"/>
</dbReference>
<comment type="similarity">
    <text evidence="3 9">Belongs to the thiolase-like superfamily. Thiolase family.</text>
</comment>
<dbReference type="STRING" id="348802.A0A0D2E6Y5"/>
<evidence type="ECO:0000313" key="13">
    <source>
        <dbReference type="EMBL" id="KIW50485.1"/>
    </source>
</evidence>
<reference evidence="13 14" key="1">
    <citation type="submission" date="2015-01" db="EMBL/GenBank/DDBJ databases">
        <title>The Genome Sequence of Exophiala xenobiotica CBS118157.</title>
        <authorList>
            <consortium name="The Broad Institute Genomics Platform"/>
            <person name="Cuomo C."/>
            <person name="de Hoog S."/>
            <person name="Gorbushina A."/>
            <person name="Stielow B."/>
            <person name="Teixiera M."/>
            <person name="Abouelleil A."/>
            <person name="Chapman S.B."/>
            <person name="Priest M."/>
            <person name="Young S.K."/>
            <person name="Wortman J."/>
            <person name="Nusbaum C."/>
            <person name="Birren B."/>
        </authorList>
    </citation>
    <scope>NUCLEOTIDE SEQUENCE [LARGE SCALE GENOMIC DNA]</scope>
    <source>
        <strain evidence="13 14">CBS 118157</strain>
    </source>
</reference>
<dbReference type="GO" id="GO:0003988">
    <property type="term" value="F:acetyl-CoA C-acyltransferase activity"/>
    <property type="evidence" value="ECO:0007669"/>
    <property type="project" value="UniProtKB-EC"/>
</dbReference>
<keyword evidence="6 9" id="KW-0012">Acyltransferase</keyword>
<feature type="active site" description="Proton acceptor" evidence="8">
    <location>
        <position position="404"/>
    </location>
</feature>
<comment type="pathway">
    <text evidence="2">Lipid metabolism; fatty acid metabolism.</text>
</comment>
<dbReference type="RefSeq" id="XP_013311069.1">
    <property type="nucleotide sequence ID" value="XM_013455615.1"/>
</dbReference>
<keyword evidence="10" id="KW-1133">Transmembrane helix</keyword>
<organism evidence="13 14">
    <name type="scientific">Exophiala xenobiotica</name>
    <dbReference type="NCBI Taxonomy" id="348802"/>
    <lineage>
        <taxon>Eukaryota</taxon>
        <taxon>Fungi</taxon>
        <taxon>Dikarya</taxon>
        <taxon>Ascomycota</taxon>
        <taxon>Pezizomycotina</taxon>
        <taxon>Eurotiomycetes</taxon>
        <taxon>Chaetothyriomycetidae</taxon>
        <taxon>Chaetothyriales</taxon>
        <taxon>Herpotrichiellaceae</taxon>
        <taxon>Exophiala</taxon>
    </lineage>
</organism>
<keyword evidence="14" id="KW-1185">Reference proteome</keyword>
<feature type="domain" description="Thiolase N-terminal" evidence="11">
    <location>
        <begin position="33"/>
        <end position="288"/>
    </location>
</feature>
<dbReference type="Gene3D" id="3.40.47.10">
    <property type="match status" value="2"/>
</dbReference>